<dbReference type="SUPFAM" id="SSF56601">
    <property type="entry name" value="beta-lactamase/transpeptidase-like"/>
    <property type="match status" value="1"/>
</dbReference>
<dbReference type="Gene3D" id="3.40.710.10">
    <property type="entry name" value="DD-peptidase/beta-lactamase superfamily"/>
    <property type="match status" value="1"/>
</dbReference>
<dbReference type="NCBIfam" id="TIGR00666">
    <property type="entry name" value="PBP4"/>
    <property type="match status" value="1"/>
</dbReference>
<reference evidence="3 4" key="1">
    <citation type="submission" date="2018-02" db="EMBL/GenBank/DDBJ databases">
        <title>The complete genome of two Bacillus pumilus strains from Cuatro Cienegas, Coahuila, Mexico.</title>
        <authorList>
            <person name="Zarza E."/>
            <person name="Alcaraz L.D."/>
            <person name="Aguilar-Salinas B."/>
            <person name="Islas A."/>
            <person name="Olmedo-Alvarez G."/>
        </authorList>
    </citation>
    <scope>NUCLEOTIDE SEQUENCE [LARGE SCALE GENOMIC DNA]</scope>
    <source>
        <strain evidence="3 4">145</strain>
    </source>
</reference>
<evidence type="ECO:0000256" key="2">
    <source>
        <dbReference type="ARBA" id="ARBA00022801"/>
    </source>
</evidence>
<dbReference type="AlphaFoldDB" id="A0AAD0MKY1"/>
<dbReference type="Gene3D" id="3.50.80.20">
    <property type="entry name" value="D-Ala-D-Ala carboxypeptidase C, peptidase S13"/>
    <property type="match status" value="1"/>
</dbReference>
<dbReference type="GO" id="GO:0000270">
    <property type="term" value="P:peptidoglycan metabolic process"/>
    <property type="evidence" value="ECO:0007669"/>
    <property type="project" value="TreeGrafter"/>
</dbReference>
<keyword evidence="3" id="KW-0121">Carboxypeptidase</keyword>
<dbReference type="RefSeq" id="WP_117730528.1">
    <property type="nucleotide sequence ID" value="NZ_CP027116.1"/>
</dbReference>
<proteinExistence type="inferred from homology"/>
<dbReference type="PANTHER" id="PTHR30023:SF0">
    <property type="entry name" value="PENICILLIN-SENSITIVE CARBOXYPEPTIDASE A"/>
    <property type="match status" value="1"/>
</dbReference>
<dbReference type="Pfam" id="PF02113">
    <property type="entry name" value="Peptidase_S13"/>
    <property type="match status" value="1"/>
</dbReference>
<sequence>MKRFSQILFLQICILSILFLSFSAKEEHLTARDDSLPWVTALDEFIRAAPDLEGAITGISVRDTSDTSLLYEHQADIRLTPASNMKLLTSAIALDILGETHTFPTDIWIDGSIHKKTLHGNLYLRGTGDPTLLEEDFTALAKQVKKAGIHTIRGQLAADDTWYDDTRYSIDLPWSDEDQYYGAQISALTASPNQDYDAGTVILEVKPGKKEGQKATYNIIPKTSVTQVMNQVKTVREGGKKKISFDRSHGTNKITLTGTIPVKASSSRQWVALWEPTSYALDLMKRALKAEGIQVKGPLKIKQVPKKAKKMATHSSMPLSELLVPMMKLSNNTHAEMLLKELGKQVKNKGSFDAGLDVMNERLPAFGIDPSHAVLRDGSGISPINLISANQLTLFLTNIQKEKWFKTYEHSLPLAGASDRMVGGTLRNRLKEPATLKKVRAKTGSLTTVSTLSGYIDTKSGKTLAFSILLNHLVDDEKGKEIEDHIVSILAEDL</sequence>
<dbReference type="InterPro" id="IPR012338">
    <property type="entry name" value="Beta-lactam/transpept-like"/>
</dbReference>
<dbReference type="GO" id="GO:0006508">
    <property type="term" value="P:proteolysis"/>
    <property type="evidence" value="ECO:0007669"/>
    <property type="project" value="InterPro"/>
</dbReference>
<dbReference type="Proteomes" id="UP000264960">
    <property type="component" value="Chromosome"/>
</dbReference>
<gene>
    <name evidence="3" type="primary">dacB</name>
    <name evidence="3" type="ORF">C5695_09565</name>
</gene>
<dbReference type="EMBL" id="CP027116">
    <property type="protein sequence ID" value="AVM24072.1"/>
    <property type="molecule type" value="Genomic_DNA"/>
</dbReference>
<comment type="similarity">
    <text evidence="1">Belongs to the peptidase S13 family.</text>
</comment>
<dbReference type="InterPro" id="IPR000667">
    <property type="entry name" value="Peptidase_S13"/>
</dbReference>
<dbReference type="PANTHER" id="PTHR30023">
    <property type="entry name" value="D-ALANYL-D-ALANINE CARBOXYPEPTIDASE"/>
    <property type="match status" value="1"/>
</dbReference>
<keyword evidence="2" id="KW-0378">Hydrolase</keyword>
<dbReference type="PRINTS" id="PR00922">
    <property type="entry name" value="DADACBPTASE3"/>
</dbReference>
<name>A0AAD0MKY1_BACPU</name>
<accession>A0AAD0MKY1</accession>
<evidence type="ECO:0000313" key="4">
    <source>
        <dbReference type="Proteomes" id="UP000264960"/>
    </source>
</evidence>
<evidence type="ECO:0000256" key="1">
    <source>
        <dbReference type="ARBA" id="ARBA00006096"/>
    </source>
</evidence>
<protein>
    <submittedName>
        <fullName evidence="3">D-alanyl-D-alanine carboxypeptidase/D-alanyl-D-alanine-endopeptidase</fullName>
    </submittedName>
</protein>
<organism evidence="3 4">
    <name type="scientific">Bacillus pumilus</name>
    <name type="common">Bacillus mesentericus</name>
    <dbReference type="NCBI Taxonomy" id="1408"/>
    <lineage>
        <taxon>Bacteria</taxon>
        <taxon>Bacillati</taxon>
        <taxon>Bacillota</taxon>
        <taxon>Bacilli</taxon>
        <taxon>Bacillales</taxon>
        <taxon>Bacillaceae</taxon>
        <taxon>Bacillus</taxon>
    </lineage>
</organism>
<keyword evidence="3" id="KW-0645">Protease</keyword>
<evidence type="ECO:0000313" key="3">
    <source>
        <dbReference type="EMBL" id="AVM24072.1"/>
    </source>
</evidence>
<dbReference type="GO" id="GO:0004185">
    <property type="term" value="F:serine-type carboxypeptidase activity"/>
    <property type="evidence" value="ECO:0007669"/>
    <property type="project" value="InterPro"/>
</dbReference>